<dbReference type="InterPro" id="IPR001647">
    <property type="entry name" value="HTH_TetR"/>
</dbReference>
<evidence type="ECO:0000256" key="3">
    <source>
        <dbReference type="ARBA" id="ARBA00023163"/>
    </source>
</evidence>
<dbReference type="InterPro" id="IPR036271">
    <property type="entry name" value="Tet_transcr_reg_TetR-rel_C_sf"/>
</dbReference>
<feature type="domain" description="HTH tetR-type" evidence="5">
    <location>
        <begin position="23"/>
        <end position="83"/>
    </location>
</feature>
<evidence type="ECO:0000313" key="6">
    <source>
        <dbReference type="EMBL" id="SHK36998.1"/>
    </source>
</evidence>
<dbReference type="AlphaFoldDB" id="A0A1M6RXE4"/>
<dbReference type="Proteomes" id="UP000184363">
    <property type="component" value="Unassembled WGS sequence"/>
</dbReference>
<dbReference type="SUPFAM" id="SSF46689">
    <property type="entry name" value="Homeodomain-like"/>
    <property type="match status" value="1"/>
</dbReference>
<protein>
    <submittedName>
        <fullName evidence="6">Transcriptional regulator, TetR family</fullName>
    </submittedName>
</protein>
<evidence type="ECO:0000313" key="7">
    <source>
        <dbReference type="Proteomes" id="UP000184363"/>
    </source>
</evidence>
<dbReference type="GO" id="GO:0045892">
    <property type="term" value="P:negative regulation of DNA-templated transcription"/>
    <property type="evidence" value="ECO:0007669"/>
    <property type="project" value="InterPro"/>
</dbReference>
<evidence type="ECO:0000259" key="5">
    <source>
        <dbReference type="PROSITE" id="PS50977"/>
    </source>
</evidence>
<feature type="DNA-binding region" description="H-T-H motif" evidence="4">
    <location>
        <begin position="46"/>
        <end position="65"/>
    </location>
</feature>
<dbReference type="PROSITE" id="PS50977">
    <property type="entry name" value="HTH_TETR_2"/>
    <property type="match status" value="1"/>
</dbReference>
<keyword evidence="7" id="KW-1185">Reference proteome</keyword>
<evidence type="ECO:0000256" key="4">
    <source>
        <dbReference type="PROSITE-ProRule" id="PRU00335"/>
    </source>
</evidence>
<proteinExistence type="predicted"/>
<dbReference type="GO" id="GO:0000976">
    <property type="term" value="F:transcription cis-regulatory region binding"/>
    <property type="evidence" value="ECO:0007669"/>
    <property type="project" value="TreeGrafter"/>
</dbReference>
<gene>
    <name evidence="6" type="ORF">SAMN05443637_105203</name>
</gene>
<dbReference type="PANTHER" id="PTHR30055:SF151">
    <property type="entry name" value="TRANSCRIPTIONAL REGULATORY PROTEIN"/>
    <property type="match status" value="1"/>
</dbReference>
<accession>A0A1M6RXE4</accession>
<dbReference type="Pfam" id="PF00440">
    <property type="entry name" value="TetR_N"/>
    <property type="match status" value="1"/>
</dbReference>
<dbReference type="SUPFAM" id="SSF48498">
    <property type="entry name" value="Tetracyclin repressor-like, C-terminal domain"/>
    <property type="match status" value="1"/>
</dbReference>
<dbReference type="STRING" id="1848.SAMN05443637_105203"/>
<reference evidence="6 7" key="1">
    <citation type="submission" date="2016-11" db="EMBL/GenBank/DDBJ databases">
        <authorList>
            <person name="Jaros S."/>
            <person name="Januszkiewicz K."/>
            <person name="Wedrychowicz H."/>
        </authorList>
    </citation>
    <scope>NUCLEOTIDE SEQUENCE [LARGE SCALE GENOMIC DNA]</scope>
    <source>
        <strain evidence="6 7">DSM 43832</strain>
    </source>
</reference>
<dbReference type="OrthoDB" id="3818006at2"/>
<dbReference type="PANTHER" id="PTHR30055">
    <property type="entry name" value="HTH-TYPE TRANSCRIPTIONAL REGULATOR RUTR"/>
    <property type="match status" value="1"/>
</dbReference>
<sequence>MTDDPPPVIWARLSGQGRGPARVLDHRAITAAAIAIADEHGIDAVSMRSVAGRMGHSAMALYRHVGSKDDLTELMYDAVLGELDLSGMPSGDWLTDLARLARETRRLHHAHPWIARFGHRPTLGPNAQRLREIGLACVDGLGLDIDAMMDAVSTVLHFTRGYVGQELGERETQERTGLDLAAYQLQVGPYLSQLLQDADLPYLERVVREAEDHPDPDAVFERRLAMVLDGVAARIDRG</sequence>
<dbReference type="InterPro" id="IPR009057">
    <property type="entry name" value="Homeodomain-like_sf"/>
</dbReference>
<dbReference type="GO" id="GO:0003700">
    <property type="term" value="F:DNA-binding transcription factor activity"/>
    <property type="evidence" value="ECO:0007669"/>
    <property type="project" value="TreeGrafter"/>
</dbReference>
<dbReference type="EMBL" id="FRAP01000005">
    <property type="protein sequence ID" value="SHK36998.1"/>
    <property type="molecule type" value="Genomic_DNA"/>
</dbReference>
<organism evidence="6 7">
    <name type="scientific">Pseudonocardia thermophila</name>
    <dbReference type="NCBI Taxonomy" id="1848"/>
    <lineage>
        <taxon>Bacteria</taxon>
        <taxon>Bacillati</taxon>
        <taxon>Actinomycetota</taxon>
        <taxon>Actinomycetes</taxon>
        <taxon>Pseudonocardiales</taxon>
        <taxon>Pseudonocardiaceae</taxon>
        <taxon>Pseudonocardia</taxon>
    </lineage>
</organism>
<dbReference type="InterPro" id="IPR004111">
    <property type="entry name" value="Repressor_TetR_C"/>
</dbReference>
<keyword evidence="3" id="KW-0804">Transcription</keyword>
<dbReference type="InterPro" id="IPR050109">
    <property type="entry name" value="HTH-type_TetR-like_transc_reg"/>
</dbReference>
<evidence type="ECO:0000256" key="1">
    <source>
        <dbReference type="ARBA" id="ARBA00023015"/>
    </source>
</evidence>
<name>A0A1M6RXE4_PSETH</name>
<dbReference type="Gene3D" id="1.10.357.10">
    <property type="entry name" value="Tetracycline Repressor, domain 2"/>
    <property type="match status" value="1"/>
</dbReference>
<dbReference type="Pfam" id="PF02909">
    <property type="entry name" value="TetR_C_1"/>
    <property type="match status" value="1"/>
</dbReference>
<dbReference type="Gene3D" id="1.10.10.60">
    <property type="entry name" value="Homeodomain-like"/>
    <property type="match status" value="1"/>
</dbReference>
<keyword evidence="1" id="KW-0805">Transcription regulation</keyword>
<keyword evidence="2 4" id="KW-0238">DNA-binding</keyword>
<dbReference type="RefSeq" id="WP_073456611.1">
    <property type="nucleotide sequence ID" value="NZ_FRAP01000005.1"/>
</dbReference>
<evidence type="ECO:0000256" key="2">
    <source>
        <dbReference type="ARBA" id="ARBA00023125"/>
    </source>
</evidence>